<evidence type="ECO:0000256" key="17">
    <source>
        <dbReference type="SAM" id="MobiDB-lite"/>
    </source>
</evidence>
<feature type="compositionally biased region" description="Low complexity" evidence="17">
    <location>
        <begin position="362"/>
        <end position="373"/>
    </location>
</feature>
<evidence type="ECO:0000256" key="14">
    <source>
        <dbReference type="ARBA" id="ARBA00023242"/>
    </source>
</evidence>
<reference evidence="18 19" key="1">
    <citation type="submission" date="2017-04" db="EMBL/GenBank/DDBJ databases">
        <title>Draft genome sequence of Tuber borchii Vittad., a whitish edible truffle.</title>
        <authorList>
            <consortium name="DOE Joint Genome Institute"/>
            <person name="Murat C."/>
            <person name="Kuo A."/>
            <person name="Barry K.W."/>
            <person name="Clum A."/>
            <person name="Dockter R.B."/>
            <person name="Fauchery L."/>
            <person name="Iotti M."/>
            <person name="Kohler A."/>
            <person name="Labutti K."/>
            <person name="Lindquist E.A."/>
            <person name="Lipzen A."/>
            <person name="Ohm R.A."/>
            <person name="Wang M."/>
            <person name="Grigoriev I.V."/>
            <person name="Zambonelli A."/>
            <person name="Martin F.M."/>
        </authorList>
    </citation>
    <scope>NUCLEOTIDE SEQUENCE [LARGE SCALE GENOMIC DNA]</scope>
    <source>
        <strain evidence="18 19">Tbo3840</strain>
    </source>
</reference>
<evidence type="ECO:0000256" key="1">
    <source>
        <dbReference type="ARBA" id="ARBA00004123"/>
    </source>
</evidence>
<evidence type="ECO:0000256" key="13">
    <source>
        <dbReference type="ARBA" id="ARBA00023212"/>
    </source>
</evidence>
<keyword evidence="9" id="KW-0493">Microtubule</keyword>
<evidence type="ECO:0000256" key="5">
    <source>
        <dbReference type="ARBA" id="ARBA00014520"/>
    </source>
</evidence>
<proteinExistence type="inferred from homology"/>
<dbReference type="EMBL" id="NESQ01000073">
    <property type="protein sequence ID" value="PUU80071.1"/>
    <property type="molecule type" value="Genomic_DNA"/>
</dbReference>
<organism evidence="18 19">
    <name type="scientific">Tuber borchii</name>
    <name type="common">White truffle</name>
    <dbReference type="NCBI Taxonomy" id="42251"/>
    <lineage>
        <taxon>Eukaryota</taxon>
        <taxon>Fungi</taxon>
        <taxon>Dikarya</taxon>
        <taxon>Ascomycota</taxon>
        <taxon>Pezizomycotina</taxon>
        <taxon>Pezizomycetes</taxon>
        <taxon>Pezizales</taxon>
        <taxon>Tuberaceae</taxon>
        <taxon>Tuber</taxon>
    </lineage>
</organism>
<dbReference type="GO" id="GO:0044732">
    <property type="term" value="C:mitotic spindle pole body"/>
    <property type="evidence" value="ECO:0007669"/>
    <property type="project" value="TreeGrafter"/>
</dbReference>
<comment type="similarity">
    <text evidence="4">Belongs to the DASH complex ASK1 family.</text>
</comment>
<evidence type="ECO:0000313" key="18">
    <source>
        <dbReference type="EMBL" id="PUU80071.1"/>
    </source>
</evidence>
<keyword evidence="19" id="KW-1185">Reference proteome</keyword>
<evidence type="ECO:0000256" key="6">
    <source>
        <dbReference type="ARBA" id="ARBA00022454"/>
    </source>
</evidence>
<dbReference type="GO" id="GO:0051301">
    <property type="term" value="P:cell division"/>
    <property type="evidence" value="ECO:0007669"/>
    <property type="project" value="UniProtKB-KW"/>
</dbReference>
<comment type="caution">
    <text evidence="18">The sequence shown here is derived from an EMBL/GenBank/DDBJ whole genome shotgun (WGS) entry which is preliminary data.</text>
</comment>
<keyword evidence="15" id="KW-0131">Cell cycle</keyword>
<evidence type="ECO:0000256" key="7">
    <source>
        <dbReference type="ARBA" id="ARBA00022490"/>
    </source>
</evidence>
<feature type="compositionally biased region" description="Acidic residues" evidence="17">
    <location>
        <begin position="415"/>
        <end position="425"/>
    </location>
</feature>
<evidence type="ECO:0000256" key="16">
    <source>
        <dbReference type="ARBA" id="ARBA00023328"/>
    </source>
</evidence>
<evidence type="ECO:0000256" key="4">
    <source>
        <dbReference type="ARBA" id="ARBA00010731"/>
    </source>
</evidence>
<keyword evidence="16" id="KW-0137">Centromere</keyword>
<feature type="compositionally biased region" description="Acidic residues" evidence="17">
    <location>
        <begin position="125"/>
        <end position="141"/>
    </location>
</feature>
<name>A0A2T6ZX47_TUBBO</name>
<feature type="region of interest" description="Disordered" evidence="17">
    <location>
        <begin position="462"/>
        <end position="492"/>
    </location>
</feature>
<dbReference type="Proteomes" id="UP000244722">
    <property type="component" value="Unassembled WGS sequence"/>
</dbReference>
<evidence type="ECO:0000313" key="19">
    <source>
        <dbReference type="Proteomes" id="UP000244722"/>
    </source>
</evidence>
<feature type="compositionally biased region" description="Basic and acidic residues" evidence="17">
    <location>
        <begin position="113"/>
        <end position="124"/>
    </location>
</feature>
<feature type="compositionally biased region" description="Polar residues" evidence="17">
    <location>
        <begin position="97"/>
        <end position="112"/>
    </location>
</feature>
<dbReference type="PANTHER" id="PTHR28200:SF1">
    <property type="entry name" value="DASH COMPLEX SUBUNIT ASK1"/>
    <property type="match status" value="1"/>
</dbReference>
<dbReference type="PANTHER" id="PTHR28200">
    <property type="entry name" value="DASH COMPLEX SUBUNIT ASK1"/>
    <property type="match status" value="1"/>
</dbReference>
<keyword evidence="6" id="KW-0158">Chromosome</keyword>
<dbReference type="GO" id="GO:0005874">
    <property type="term" value="C:microtubule"/>
    <property type="evidence" value="ECO:0007669"/>
    <property type="project" value="UniProtKB-KW"/>
</dbReference>
<dbReference type="GO" id="GO:0042729">
    <property type="term" value="C:DASH complex"/>
    <property type="evidence" value="ECO:0007669"/>
    <property type="project" value="InterPro"/>
</dbReference>
<keyword evidence="10" id="KW-0498">Mitosis</keyword>
<evidence type="ECO:0000256" key="12">
    <source>
        <dbReference type="ARBA" id="ARBA00022838"/>
    </source>
</evidence>
<evidence type="ECO:0000256" key="3">
    <source>
        <dbReference type="ARBA" id="ARBA00004629"/>
    </source>
</evidence>
<keyword evidence="13" id="KW-0206">Cytoskeleton</keyword>
<evidence type="ECO:0000256" key="8">
    <source>
        <dbReference type="ARBA" id="ARBA00022618"/>
    </source>
</evidence>
<evidence type="ECO:0000256" key="10">
    <source>
        <dbReference type="ARBA" id="ARBA00022776"/>
    </source>
</evidence>
<feature type="compositionally biased region" description="Pro residues" evidence="17">
    <location>
        <begin position="321"/>
        <end position="336"/>
    </location>
</feature>
<keyword evidence="12" id="KW-0995">Kinetochore</keyword>
<feature type="compositionally biased region" description="Low complexity" evidence="17">
    <location>
        <begin position="306"/>
        <end position="318"/>
    </location>
</feature>
<dbReference type="AlphaFoldDB" id="A0A2T6ZX47"/>
<dbReference type="Pfam" id="PF08655">
    <property type="entry name" value="DASH_Ask1"/>
    <property type="match status" value="1"/>
</dbReference>
<sequence length="492" mass="52863">MSRPPLSLTAELEKLEQSITLTLQEIDHNFSKAHRIVTTSIIPIVERYAKESEAVWDGSKFWKQFFEASANVALSNYQEEEEAYEETGVTTNAETYITASSPGNYGEQSTRITQEDDPRHRPGPEENEDDGDNDYLLDDSLLDSLNLTAGGLGGASTPKGKQPQRAETQWGDIESPFDALRKELAGKDYTMHRSPTTTTNAAAAVPAVGATGYEDSFGDDDVDMTFDEPTLPTTPLSRRTRPVKDSFETPKSSSFYPAAAAAATGAIGKKTPGGANEDQLLHRVLDKNWRLQATPLGKPAPSRYRTTGTAAAATTPKAQILPPPESESPMSSPPKPHFYSADIFSSPIPGFSGFGGGKKPKPSTTSNTSNNTTAALAGGPKTPTSRRYGTAKVTTTHHHEFGQQEDNEDRFAYGYDDDDDSDDLDLPPGLSPPVTIQFSLPPSKLLATPAREASRRIVHDILQTAGAADESGATGGSSPPVVRDVGPLDDTF</sequence>
<feature type="region of interest" description="Disordered" evidence="17">
    <location>
        <begin position="97"/>
        <end position="171"/>
    </location>
</feature>
<dbReference type="GO" id="GO:0072686">
    <property type="term" value="C:mitotic spindle"/>
    <property type="evidence" value="ECO:0007669"/>
    <property type="project" value="InterPro"/>
</dbReference>
<dbReference type="GO" id="GO:0008608">
    <property type="term" value="P:attachment of spindle microtubules to kinetochore"/>
    <property type="evidence" value="ECO:0007669"/>
    <property type="project" value="InterPro"/>
</dbReference>
<evidence type="ECO:0000256" key="15">
    <source>
        <dbReference type="ARBA" id="ARBA00023306"/>
    </source>
</evidence>
<accession>A0A2T6ZX47</accession>
<protein>
    <recommendedName>
        <fullName evidence="5">DASH complex subunit ASK1</fullName>
    </recommendedName>
</protein>
<feature type="region of interest" description="Disordered" evidence="17">
    <location>
        <begin position="294"/>
        <end position="336"/>
    </location>
</feature>
<evidence type="ECO:0000256" key="9">
    <source>
        <dbReference type="ARBA" id="ARBA00022701"/>
    </source>
</evidence>
<dbReference type="InterPro" id="IPR013964">
    <property type="entry name" value="DASH_Ask1"/>
</dbReference>
<comment type="subcellular location">
    <subcellularLocation>
        <location evidence="3">Chromosome</location>
        <location evidence="3">Centromere</location>
        <location evidence="3">Kinetochore</location>
    </subcellularLocation>
    <subcellularLocation>
        <location evidence="2">Cytoplasm</location>
        <location evidence="2">Cytoskeleton</location>
        <location evidence="2">Spindle</location>
    </subcellularLocation>
    <subcellularLocation>
        <location evidence="1">Nucleus</location>
    </subcellularLocation>
</comment>
<feature type="region of interest" description="Disordered" evidence="17">
    <location>
        <begin position="350"/>
        <end position="430"/>
    </location>
</feature>
<dbReference type="STRING" id="42251.A0A2T6ZX47"/>
<dbReference type="OrthoDB" id="5573898at2759"/>
<keyword evidence="8" id="KW-0132">Cell division</keyword>
<keyword evidence="14" id="KW-0539">Nucleus</keyword>
<gene>
    <name evidence="18" type="ORF">B9Z19DRAFT_1100492</name>
</gene>
<keyword evidence="11" id="KW-0159">Chromosome partition</keyword>
<evidence type="ECO:0000256" key="11">
    <source>
        <dbReference type="ARBA" id="ARBA00022829"/>
    </source>
</evidence>
<evidence type="ECO:0000256" key="2">
    <source>
        <dbReference type="ARBA" id="ARBA00004186"/>
    </source>
</evidence>
<feature type="region of interest" description="Disordered" evidence="17">
    <location>
        <begin position="226"/>
        <end position="251"/>
    </location>
</feature>
<keyword evidence="7" id="KW-0963">Cytoplasm</keyword>